<dbReference type="Proteomes" id="UP001165089">
    <property type="component" value="Unassembled WGS sequence"/>
</dbReference>
<feature type="compositionally biased region" description="Basic and acidic residues" evidence="1">
    <location>
        <begin position="295"/>
        <end position="363"/>
    </location>
</feature>
<dbReference type="InterPro" id="IPR051534">
    <property type="entry name" value="CBASS_pafABC_assoc_protein"/>
</dbReference>
<protein>
    <recommendedName>
        <fullName evidence="6">WYL domain-containing protein</fullName>
    </recommendedName>
</protein>
<evidence type="ECO:0000259" key="2">
    <source>
        <dbReference type="Pfam" id="PF13280"/>
    </source>
</evidence>
<dbReference type="Pfam" id="PF13280">
    <property type="entry name" value="WYL"/>
    <property type="match status" value="1"/>
</dbReference>
<evidence type="ECO:0000313" key="4">
    <source>
        <dbReference type="EMBL" id="GLH69164.1"/>
    </source>
</evidence>
<name>A0ABQ5Q472_9BACT</name>
<keyword evidence="5" id="KW-1185">Reference proteome</keyword>
<feature type="region of interest" description="Disordered" evidence="1">
    <location>
        <begin position="285"/>
        <end position="363"/>
    </location>
</feature>
<dbReference type="InterPro" id="IPR057727">
    <property type="entry name" value="WCX_dom"/>
</dbReference>
<dbReference type="PANTHER" id="PTHR34580">
    <property type="match status" value="1"/>
</dbReference>
<gene>
    <name evidence="4" type="ORF">GETHPA_06970</name>
</gene>
<evidence type="ECO:0000313" key="5">
    <source>
        <dbReference type="Proteomes" id="UP001165089"/>
    </source>
</evidence>
<dbReference type="PANTHER" id="PTHR34580:SF3">
    <property type="entry name" value="PROTEIN PAFB"/>
    <property type="match status" value="1"/>
</dbReference>
<feature type="compositionally biased region" description="Pro residues" evidence="1">
    <location>
        <begin position="78"/>
        <end position="89"/>
    </location>
</feature>
<dbReference type="PROSITE" id="PS52050">
    <property type="entry name" value="WYL"/>
    <property type="match status" value="1"/>
</dbReference>
<feature type="region of interest" description="Disordered" evidence="1">
    <location>
        <begin position="1"/>
        <end position="102"/>
    </location>
</feature>
<sequence length="363" mass="39532">MAVTRTPRKKTGTAETAKASKAAPKKPAAKAAPAKAAAEKPAPKKAAAKKPAAKAVEAEAKPVRKAKTAVAPEAAPAPVAPAEPKPKAAPRPAAKQTPGSEPAFSPLAGIVLAAIREGRALEFIFADAEANAPRTFEPRQLTFDALSQAWYVWGWDRRYNAERFHRLDLLAEVNPVEGVGRSAQGPYAEDTPANQIGGWLGGEPIAVKALLMKQWVFAVKQAPPAFPHFRMEDQGDGQALVSFTATDLRAIARWVLQFGDGIQVLEPARLQDRIKQVAAVWMGRDRQAAPPARAESPRHEPRPEPKAEARPEPRSEHRPSRSEPAQEPRRHEGRPAREPRREQDEDAPKGKPGKLEIIRFDRL</sequence>
<dbReference type="EMBL" id="BSDD01000001">
    <property type="protein sequence ID" value="GLH69164.1"/>
    <property type="molecule type" value="Genomic_DNA"/>
</dbReference>
<feature type="domain" description="WCX" evidence="3">
    <location>
        <begin position="220"/>
        <end position="278"/>
    </location>
</feature>
<feature type="compositionally biased region" description="Low complexity" evidence="1">
    <location>
        <begin position="68"/>
        <end position="77"/>
    </location>
</feature>
<feature type="domain" description="WYL" evidence="2">
    <location>
        <begin position="111"/>
        <end position="173"/>
    </location>
</feature>
<organism evidence="4 5">
    <name type="scientific">Geothrix rubra</name>
    <dbReference type="NCBI Taxonomy" id="2927977"/>
    <lineage>
        <taxon>Bacteria</taxon>
        <taxon>Pseudomonadati</taxon>
        <taxon>Acidobacteriota</taxon>
        <taxon>Holophagae</taxon>
        <taxon>Holophagales</taxon>
        <taxon>Holophagaceae</taxon>
        <taxon>Geothrix</taxon>
    </lineage>
</organism>
<proteinExistence type="predicted"/>
<feature type="compositionally biased region" description="Basic residues" evidence="1">
    <location>
        <begin position="1"/>
        <end position="11"/>
    </location>
</feature>
<reference evidence="4 5" key="1">
    <citation type="journal article" date="2023" name="Antonie Van Leeuwenhoek">
        <title>Mesoterricola silvestris gen. nov., sp. nov., Mesoterricola sediminis sp. nov., Geothrix oryzae sp. nov., Geothrix edaphica sp. nov., Geothrix rubra sp. nov., and Geothrix limicola sp. nov., six novel members of Acidobacteriota isolated from soils.</title>
        <authorList>
            <person name="Itoh H."/>
            <person name="Sugisawa Y."/>
            <person name="Mise K."/>
            <person name="Xu Z."/>
            <person name="Kuniyasu M."/>
            <person name="Ushijima N."/>
            <person name="Kawano K."/>
            <person name="Kobayashi E."/>
            <person name="Shiratori Y."/>
            <person name="Masuda Y."/>
            <person name="Senoo K."/>
        </authorList>
    </citation>
    <scope>NUCLEOTIDE SEQUENCE [LARGE SCALE GENOMIC DNA]</scope>
    <source>
        <strain evidence="4 5">Red803</strain>
    </source>
</reference>
<dbReference type="Pfam" id="PF25583">
    <property type="entry name" value="WCX"/>
    <property type="match status" value="1"/>
</dbReference>
<accession>A0ABQ5Q472</accession>
<evidence type="ECO:0000256" key="1">
    <source>
        <dbReference type="SAM" id="MobiDB-lite"/>
    </source>
</evidence>
<evidence type="ECO:0008006" key="6">
    <source>
        <dbReference type="Google" id="ProtNLM"/>
    </source>
</evidence>
<comment type="caution">
    <text evidence="4">The sequence shown here is derived from an EMBL/GenBank/DDBJ whole genome shotgun (WGS) entry which is preliminary data.</text>
</comment>
<dbReference type="RefSeq" id="WP_285722978.1">
    <property type="nucleotide sequence ID" value="NZ_BSDD01000001.1"/>
</dbReference>
<dbReference type="InterPro" id="IPR026881">
    <property type="entry name" value="WYL_dom"/>
</dbReference>
<evidence type="ECO:0000259" key="3">
    <source>
        <dbReference type="Pfam" id="PF25583"/>
    </source>
</evidence>